<evidence type="ECO:0000313" key="4">
    <source>
        <dbReference type="Proteomes" id="UP000243797"/>
    </source>
</evidence>
<reference evidence="3" key="1">
    <citation type="submission" date="2017-06" db="EMBL/GenBank/DDBJ databases">
        <title>Draft genome sequence of a variant of Elsinoe murrayae.</title>
        <authorList>
            <person name="Cheng Q."/>
        </authorList>
    </citation>
    <scope>NUCLEOTIDE SEQUENCE [LARGE SCALE GENOMIC DNA]</scope>
    <source>
        <strain evidence="3">CQ-2017a</strain>
    </source>
</reference>
<evidence type="ECO:0000313" key="3">
    <source>
        <dbReference type="EMBL" id="PNS16216.1"/>
    </source>
</evidence>
<name>A0A2K1QM34_9PEZI</name>
<dbReference type="OrthoDB" id="272271at2759"/>
<keyword evidence="1" id="KW-0560">Oxidoreductase</keyword>
<evidence type="ECO:0000256" key="1">
    <source>
        <dbReference type="ARBA" id="ARBA00023002"/>
    </source>
</evidence>
<dbReference type="PANTHER" id="PTHR10696">
    <property type="entry name" value="GAMMA-BUTYROBETAINE HYDROXYLASE-RELATED"/>
    <property type="match status" value="1"/>
</dbReference>
<sequence length="249" mass="28028">MDRSSAGPGDGLLTPPEMSVSMDFHTDCDAGNVLAMFIQSMALVGGSQYVANFTAVYRDLLESYPEALTVLAEDWVWEKAHRPAPGRTVLRQFRRPIIAIENGRPQIHFARAFLLANNNHEDDVKASEPLSKTRPDALEALTRSANIHAVRLDQQVGDMVFINNFGVLHAREQFVDSPTDPARRRHILRLQLHDTEFGWPSAQTLKRSLQEQFAYAPSKHGLLTATEWMQLPRANRTYAYGVDGYESHD</sequence>
<dbReference type="InterPro" id="IPR050411">
    <property type="entry name" value="AlphaKG_dependent_hydroxylases"/>
</dbReference>
<dbReference type="InterPro" id="IPR003819">
    <property type="entry name" value="TauD/TfdA-like"/>
</dbReference>
<dbReference type="Gene3D" id="3.60.130.10">
    <property type="entry name" value="Clavaminate synthase-like"/>
    <property type="match status" value="1"/>
</dbReference>
<organism evidence="3 4">
    <name type="scientific">Sphaceloma murrayae</name>
    <dbReference type="NCBI Taxonomy" id="2082308"/>
    <lineage>
        <taxon>Eukaryota</taxon>
        <taxon>Fungi</taxon>
        <taxon>Dikarya</taxon>
        <taxon>Ascomycota</taxon>
        <taxon>Pezizomycotina</taxon>
        <taxon>Dothideomycetes</taxon>
        <taxon>Dothideomycetidae</taxon>
        <taxon>Myriangiales</taxon>
        <taxon>Elsinoaceae</taxon>
        <taxon>Sphaceloma</taxon>
    </lineage>
</organism>
<dbReference type="InterPro" id="IPR042098">
    <property type="entry name" value="TauD-like_sf"/>
</dbReference>
<dbReference type="Proteomes" id="UP000243797">
    <property type="component" value="Unassembled WGS sequence"/>
</dbReference>
<keyword evidence="4" id="KW-1185">Reference proteome</keyword>
<dbReference type="AlphaFoldDB" id="A0A2K1QM34"/>
<dbReference type="EMBL" id="NKHZ01000058">
    <property type="protein sequence ID" value="PNS16216.1"/>
    <property type="molecule type" value="Genomic_DNA"/>
</dbReference>
<dbReference type="GO" id="GO:0016491">
    <property type="term" value="F:oxidoreductase activity"/>
    <property type="evidence" value="ECO:0007669"/>
    <property type="project" value="UniProtKB-KW"/>
</dbReference>
<dbReference type="STRING" id="2082308.A0A2K1QM34"/>
<gene>
    <name evidence="3" type="ORF">CAC42_6323</name>
</gene>
<proteinExistence type="predicted"/>
<dbReference type="InParanoid" id="A0A2K1QM34"/>
<feature type="domain" description="TauD/TfdA-like" evidence="2">
    <location>
        <begin position="24"/>
        <end position="190"/>
    </location>
</feature>
<dbReference type="PANTHER" id="PTHR10696:SF54">
    <property type="entry name" value="FAMILY OXIDOREDUCTASE, PUTATIVE (AFU_ORTHOLOGUE AFUA_4G13850)-RELATED"/>
    <property type="match status" value="1"/>
</dbReference>
<protein>
    <recommendedName>
        <fullName evidence="2">TauD/TfdA-like domain-containing protein</fullName>
    </recommendedName>
</protein>
<accession>A0A2K1QM34</accession>
<dbReference type="SUPFAM" id="SSF51197">
    <property type="entry name" value="Clavaminate synthase-like"/>
    <property type="match status" value="1"/>
</dbReference>
<dbReference type="Pfam" id="PF02668">
    <property type="entry name" value="TauD"/>
    <property type="match status" value="1"/>
</dbReference>
<comment type="caution">
    <text evidence="3">The sequence shown here is derived from an EMBL/GenBank/DDBJ whole genome shotgun (WGS) entry which is preliminary data.</text>
</comment>
<evidence type="ECO:0000259" key="2">
    <source>
        <dbReference type="Pfam" id="PF02668"/>
    </source>
</evidence>